<comment type="caution">
    <text evidence="9">Lacks conserved residue(s) required for the propagation of feature annotation.</text>
</comment>
<proteinExistence type="predicted"/>
<dbReference type="SUPFAM" id="SSF56487">
    <property type="entry name" value="SRCR-like"/>
    <property type="match status" value="5"/>
</dbReference>
<evidence type="ECO:0000256" key="9">
    <source>
        <dbReference type="PROSITE-ProRule" id="PRU00196"/>
    </source>
</evidence>
<dbReference type="PROSITE" id="PS50287">
    <property type="entry name" value="SRCR_2"/>
    <property type="match status" value="5"/>
</dbReference>
<organism evidence="11 12">
    <name type="scientific">Pocillopora meandrina</name>
    <dbReference type="NCBI Taxonomy" id="46732"/>
    <lineage>
        <taxon>Eukaryota</taxon>
        <taxon>Metazoa</taxon>
        <taxon>Cnidaria</taxon>
        <taxon>Anthozoa</taxon>
        <taxon>Hexacorallia</taxon>
        <taxon>Scleractinia</taxon>
        <taxon>Astrocoeniina</taxon>
        <taxon>Pocilloporidae</taxon>
        <taxon>Pocillopora</taxon>
    </lineage>
</organism>
<keyword evidence="6" id="KW-0472">Membrane</keyword>
<evidence type="ECO:0000256" key="2">
    <source>
        <dbReference type="ARBA" id="ARBA00022692"/>
    </source>
</evidence>
<feature type="disulfide bond" evidence="9">
    <location>
        <begin position="91"/>
        <end position="101"/>
    </location>
</feature>
<feature type="domain" description="SRCR" evidence="10">
    <location>
        <begin position="135"/>
        <end position="238"/>
    </location>
</feature>
<comment type="caution">
    <text evidence="11">The sequence shown here is derived from an EMBL/GenBank/DDBJ whole genome shotgun (WGS) entry which is preliminary data.</text>
</comment>
<evidence type="ECO:0000256" key="1">
    <source>
        <dbReference type="ARBA" id="ARBA00004167"/>
    </source>
</evidence>
<keyword evidence="5" id="KW-1133">Transmembrane helix</keyword>
<feature type="disulfide bond" evidence="9">
    <location>
        <begin position="434"/>
        <end position="444"/>
    </location>
</feature>
<dbReference type="EMBL" id="CALNXJ010000044">
    <property type="protein sequence ID" value="CAH3148458.1"/>
    <property type="molecule type" value="Genomic_DNA"/>
</dbReference>
<evidence type="ECO:0000256" key="3">
    <source>
        <dbReference type="ARBA" id="ARBA00022729"/>
    </source>
</evidence>
<dbReference type="GO" id="GO:0016020">
    <property type="term" value="C:membrane"/>
    <property type="evidence" value="ECO:0007669"/>
    <property type="project" value="UniProtKB-SubCell"/>
</dbReference>
<keyword evidence="12" id="KW-1185">Reference proteome</keyword>
<feature type="domain" description="SRCR" evidence="10">
    <location>
        <begin position="21"/>
        <end position="122"/>
    </location>
</feature>
<dbReference type="FunFam" id="3.10.250.10:FF:000001">
    <property type="entry name" value="Lysyl oxidase 4 isoform X1"/>
    <property type="match status" value="1"/>
</dbReference>
<dbReference type="Gene3D" id="3.10.250.10">
    <property type="entry name" value="SRCR-like domain"/>
    <property type="match status" value="5"/>
</dbReference>
<keyword evidence="7 9" id="KW-1015">Disulfide bond</keyword>
<feature type="domain" description="SRCR" evidence="10">
    <location>
        <begin position="477"/>
        <end position="524"/>
    </location>
</feature>
<evidence type="ECO:0000256" key="4">
    <source>
        <dbReference type="ARBA" id="ARBA00022737"/>
    </source>
</evidence>
<dbReference type="AlphaFoldDB" id="A0AAU9XI75"/>
<name>A0AAU9XI75_9CNID</name>
<protein>
    <recommendedName>
        <fullName evidence="10">SRCR domain-containing protein</fullName>
    </recommendedName>
</protein>
<feature type="domain" description="SRCR" evidence="10">
    <location>
        <begin position="248"/>
        <end position="346"/>
    </location>
</feature>
<feature type="disulfide bond" evidence="9">
    <location>
        <begin position="316"/>
        <end position="326"/>
    </location>
</feature>
<keyword evidence="4" id="KW-0677">Repeat</keyword>
<evidence type="ECO:0000256" key="7">
    <source>
        <dbReference type="ARBA" id="ARBA00023157"/>
    </source>
</evidence>
<dbReference type="Pfam" id="PF00530">
    <property type="entry name" value="SRCR"/>
    <property type="match status" value="5"/>
</dbReference>
<keyword evidence="3" id="KW-0732">Signal</keyword>
<dbReference type="PRINTS" id="PR00258">
    <property type="entry name" value="SPERACTRCPTR"/>
</dbReference>
<sequence length="557" mass="61925">MISLSALTFMRLVLYYSDVRIRLTGSNVTYAGRVEIFSYGVWGRIDGSLSWDRTEAEVVCRQLGFPGIVTALKYSPFGEGSGPVLMSYVRCTGSEKTLQQCQYRNWLESDVYENREVGVICKTHELDTDVRDISIRLQGSSIPNAGRVEVMYAGIWGAISRTNWDINDATVVCRQLGYQAGAEVALANGVYGPVSGPVWITNLRCSGSEADVMSCFHDGIGNKSESQNTRSVASVICKNLFHANEMPVRLRGSTSPNMGRVEVYYAGIWGSIYSSNWDIKDATVVCKQLGYTTALLAGSRLFCSVTVPFFFRDFRCHGNESAIGRCARDFFDSTWSSSYCANVLCSDSTADSGFDVRLTNSAVRHAGRVELRIHGIWGTLKLVPWSWYYHYYNFRFAGVICRQLNFSDSILAVSWAAFGPGTGPHWYDTRDIQCLGDESSLQNCTYHNQPQLRTGDHDYDLSVICKPNNAQANDFKVRLTGSNLTFAGTIEVMYYGVWGGVFGRGSIDINAGHVVCRQLGYPGADKIFRYTAFERLKVHCGYGGYIVMGMNRTSQTV</sequence>
<dbReference type="Proteomes" id="UP001159428">
    <property type="component" value="Unassembled WGS sequence"/>
</dbReference>
<dbReference type="PANTHER" id="PTHR19331">
    <property type="entry name" value="SCAVENGER RECEPTOR DOMAIN-CONTAINING"/>
    <property type="match status" value="1"/>
</dbReference>
<reference evidence="11 12" key="1">
    <citation type="submission" date="2022-05" db="EMBL/GenBank/DDBJ databases">
        <authorList>
            <consortium name="Genoscope - CEA"/>
            <person name="William W."/>
        </authorList>
    </citation>
    <scope>NUCLEOTIDE SEQUENCE [LARGE SCALE GENOMIC DNA]</scope>
</reference>
<dbReference type="SMART" id="SM00202">
    <property type="entry name" value="SR"/>
    <property type="match status" value="5"/>
</dbReference>
<feature type="domain" description="SRCR" evidence="10">
    <location>
        <begin position="356"/>
        <end position="466"/>
    </location>
</feature>
<feature type="disulfide bond" evidence="9">
    <location>
        <begin position="60"/>
        <end position="121"/>
    </location>
</feature>
<evidence type="ECO:0000259" key="10">
    <source>
        <dbReference type="PROSITE" id="PS50287"/>
    </source>
</evidence>
<dbReference type="FunFam" id="3.10.250.10:FF:000009">
    <property type="entry name" value="WC1"/>
    <property type="match status" value="1"/>
</dbReference>
<feature type="disulfide bond" evidence="9">
    <location>
        <begin position="205"/>
        <end position="215"/>
    </location>
</feature>
<dbReference type="InterPro" id="IPR001190">
    <property type="entry name" value="SRCR"/>
</dbReference>
<comment type="subcellular location">
    <subcellularLocation>
        <location evidence="1">Membrane</location>
        <topology evidence="1">Single-pass membrane protein</topology>
    </subcellularLocation>
</comment>
<dbReference type="FunFam" id="3.10.250.10:FF:000016">
    <property type="entry name" value="Scavenger receptor cysteine-rich protein type 12"/>
    <property type="match status" value="1"/>
</dbReference>
<evidence type="ECO:0000313" key="12">
    <source>
        <dbReference type="Proteomes" id="UP001159428"/>
    </source>
</evidence>
<evidence type="ECO:0000256" key="5">
    <source>
        <dbReference type="ARBA" id="ARBA00022989"/>
    </source>
</evidence>
<dbReference type="InterPro" id="IPR036772">
    <property type="entry name" value="SRCR-like_dom_sf"/>
</dbReference>
<accession>A0AAU9XI75</accession>
<keyword evidence="2" id="KW-0812">Transmembrane</keyword>
<evidence type="ECO:0000256" key="8">
    <source>
        <dbReference type="ARBA" id="ARBA00023180"/>
    </source>
</evidence>
<evidence type="ECO:0000256" key="6">
    <source>
        <dbReference type="ARBA" id="ARBA00023136"/>
    </source>
</evidence>
<dbReference type="PANTHER" id="PTHR19331:SF465">
    <property type="entry name" value="EGG PEPTIDE SPERACT RECEPTOR"/>
    <property type="match status" value="1"/>
</dbReference>
<gene>
    <name evidence="11" type="ORF">PMEA_00023896</name>
</gene>
<evidence type="ECO:0000313" key="11">
    <source>
        <dbReference type="EMBL" id="CAH3148458.1"/>
    </source>
</evidence>
<keyword evidence="8" id="KW-0325">Glycoprotein</keyword>